<proteinExistence type="predicted"/>
<dbReference type="InterPro" id="IPR036779">
    <property type="entry name" value="LysM_dom_sf"/>
</dbReference>
<protein>
    <submittedName>
        <fullName evidence="3">LysM domain-containing GPI-anchored protein 2</fullName>
    </submittedName>
</protein>
<keyword evidence="1" id="KW-0732">Signal</keyword>
<keyword evidence="4" id="KW-1185">Reference proteome</keyword>
<evidence type="ECO:0000259" key="2">
    <source>
        <dbReference type="PROSITE" id="PS51782"/>
    </source>
</evidence>
<evidence type="ECO:0000313" key="4">
    <source>
        <dbReference type="Proteomes" id="UP000516437"/>
    </source>
</evidence>
<feature type="domain" description="LysM" evidence="2">
    <location>
        <begin position="105"/>
        <end position="152"/>
    </location>
</feature>
<dbReference type="EMBL" id="RXIC02000025">
    <property type="protein sequence ID" value="KAB1207836.1"/>
    <property type="molecule type" value="Genomic_DNA"/>
</dbReference>
<dbReference type="Gene3D" id="3.10.350.10">
    <property type="entry name" value="LysM domain"/>
    <property type="match status" value="2"/>
</dbReference>
<dbReference type="SUPFAM" id="SSF54106">
    <property type="entry name" value="LysM domain"/>
    <property type="match status" value="2"/>
</dbReference>
<dbReference type="AlphaFoldDB" id="A0A6A1V6N5"/>
<dbReference type="InterPro" id="IPR018392">
    <property type="entry name" value="LysM"/>
</dbReference>
<feature type="chain" id="PRO_5025565746" evidence="1">
    <location>
        <begin position="25"/>
        <end position="353"/>
    </location>
</feature>
<feature type="signal peptide" evidence="1">
    <location>
        <begin position="1"/>
        <end position="24"/>
    </location>
</feature>
<dbReference type="PROSITE" id="PS51782">
    <property type="entry name" value="LYSM"/>
    <property type="match status" value="2"/>
</dbReference>
<sequence>MGYAKALLGVLLVSALAATSTVQANFKCKSTGSTCTALVDFVAPNATNLAAIQTLFQVKKFHNLIGANNLPTSTSINQTVSAGKTIRIPFTCLCANGTGVSNGTPVYTVRSGDTMYHIAHDLFAGLVTYEQIAAANKVPDATNIDVGQQFWIPLPCSCDDVDGMKVVHYGYVVPKGSTVEEIAQEYGTTQATLLSLNQMANASELQAGQVLDVPLKACSSNVNSSSLDYPLLVANNTYLYTASNCVKCKCDSTDNYTLQCEPSGLKPLSNWTTCPAMQCQGADSLYIGNATSSGCNQTTCAYTGYTNQTILAALVTQSTCPASAASKIGFQGWGWNFFLISIQLIFFCLHLSQ</sequence>
<organism evidence="3 4">
    <name type="scientific">Morella rubra</name>
    <name type="common">Chinese bayberry</name>
    <dbReference type="NCBI Taxonomy" id="262757"/>
    <lineage>
        <taxon>Eukaryota</taxon>
        <taxon>Viridiplantae</taxon>
        <taxon>Streptophyta</taxon>
        <taxon>Embryophyta</taxon>
        <taxon>Tracheophyta</taxon>
        <taxon>Spermatophyta</taxon>
        <taxon>Magnoliopsida</taxon>
        <taxon>eudicotyledons</taxon>
        <taxon>Gunneridae</taxon>
        <taxon>Pentapetalae</taxon>
        <taxon>rosids</taxon>
        <taxon>fabids</taxon>
        <taxon>Fagales</taxon>
        <taxon>Myricaceae</taxon>
        <taxon>Morella</taxon>
    </lineage>
</organism>
<dbReference type="PANTHER" id="PTHR33734">
    <property type="entry name" value="LYSM DOMAIN-CONTAINING GPI-ANCHORED PROTEIN 2"/>
    <property type="match status" value="1"/>
</dbReference>
<evidence type="ECO:0000313" key="3">
    <source>
        <dbReference type="EMBL" id="KAB1207836.1"/>
    </source>
</evidence>
<gene>
    <name evidence="3" type="ORF">CJ030_MR7G024813</name>
</gene>
<comment type="caution">
    <text evidence="3">The sequence shown here is derived from an EMBL/GenBank/DDBJ whole genome shotgun (WGS) entry which is preliminary data.</text>
</comment>
<accession>A0A6A1V6N5</accession>
<dbReference type="Proteomes" id="UP000516437">
    <property type="component" value="Chromosome 7"/>
</dbReference>
<dbReference type="SMART" id="SM00257">
    <property type="entry name" value="LysM"/>
    <property type="match status" value="2"/>
</dbReference>
<dbReference type="PANTHER" id="PTHR33734:SF11">
    <property type="entry name" value="LYSM DOMAIN-CONTAINING GPI-ANCHORED PROTEIN 2"/>
    <property type="match status" value="1"/>
</dbReference>
<dbReference type="CDD" id="cd00118">
    <property type="entry name" value="LysM"/>
    <property type="match status" value="2"/>
</dbReference>
<dbReference type="Pfam" id="PF01476">
    <property type="entry name" value="LysM"/>
    <property type="match status" value="2"/>
</dbReference>
<name>A0A6A1V6N5_9ROSI</name>
<feature type="domain" description="LysM" evidence="2">
    <location>
        <begin position="169"/>
        <end position="213"/>
    </location>
</feature>
<evidence type="ECO:0000256" key="1">
    <source>
        <dbReference type="SAM" id="SignalP"/>
    </source>
</evidence>
<dbReference type="OrthoDB" id="2107166at2759"/>
<reference evidence="3 4" key="1">
    <citation type="journal article" date="2019" name="Plant Biotechnol. J.">
        <title>The red bayberry genome and genetic basis of sex determination.</title>
        <authorList>
            <person name="Jia H.M."/>
            <person name="Jia H.J."/>
            <person name="Cai Q.L."/>
            <person name="Wang Y."/>
            <person name="Zhao H.B."/>
            <person name="Yang W.F."/>
            <person name="Wang G.Y."/>
            <person name="Li Y.H."/>
            <person name="Zhan D.L."/>
            <person name="Shen Y.T."/>
            <person name="Niu Q.F."/>
            <person name="Chang L."/>
            <person name="Qiu J."/>
            <person name="Zhao L."/>
            <person name="Xie H.B."/>
            <person name="Fu W.Y."/>
            <person name="Jin J."/>
            <person name="Li X.W."/>
            <person name="Jiao Y."/>
            <person name="Zhou C.C."/>
            <person name="Tu T."/>
            <person name="Chai C.Y."/>
            <person name="Gao J.L."/>
            <person name="Fan L.J."/>
            <person name="van de Weg E."/>
            <person name="Wang J.Y."/>
            <person name="Gao Z.S."/>
        </authorList>
    </citation>
    <scope>NUCLEOTIDE SEQUENCE [LARGE SCALE GENOMIC DNA]</scope>
    <source>
        <tissue evidence="3">Leaves</tissue>
    </source>
</reference>